<dbReference type="RefSeq" id="WP_184192997.1">
    <property type="nucleotide sequence ID" value="NZ_JACHGW010000001.1"/>
</dbReference>
<keyword evidence="1" id="KW-0732">Signal</keyword>
<evidence type="ECO:0000313" key="3">
    <source>
        <dbReference type="Proteomes" id="UP000520814"/>
    </source>
</evidence>
<reference evidence="2 3" key="1">
    <citation type="submission" date="2020-08" db="EMBL/GenBank/DDBJ databases">
        <title>Genomic Encyclopedia of Type Strains, Phase IV (KMG-IV): sequencing the most valuable type-strain genomes for metagenomic binning, comparative biology and taxonomic classification.</title>
        <authorList>
            <person name="Goeker M."/>
        </authorList>
    </citation>
    <scope>NUCLEOTIDE SEQUENCE [LARGE SCALE GENOMIC DNA]</scope>
    <source>
        <strain evidence="2 3">DSM 23562</strain>
    </source>
</reference>
<keyword evidence="3" id="KW-1185">Reference proteome</keyword>
<dbReference type="EMBL" id="JACHGW010000001">
    <property type="protein sequence ID" value="MBB6049389.1"/>
    <property type="molecule type" value="Genomic_DNA"/>
</dbReference>
<gene>
    <name evidence="2" type="ORF">HNQ39_001151</name>
</gene>
<evidence type="ECO:0008006" key="4">
    <source>
        <dbReference type="Google" id="ProtNLM"/>
    </source>
</evidence>
<protein>
    <recommendedName>
        <fullName evidence="4">Outer membrane protein beta-barrel domain-containing protein</fullName>
    </recommendedName>
</protein>
<dbReference type="AlphaFoldDB" id="A0A7W9SNF8"/>
<comment type="caution">
    <text evidence="2">The sequence shown here is derived from an EMBL/GenBank/DDBJ whole genome shotgun (WGS) entry which is preliminary data.</text>
</comment>
<name>A0A7W9SNF8_ARMRO</name>
<sequence length="184" mass="20143">MKKTLTLGLFSLFLLAPGALAQGGGSGRSKDLSFQFGSTGGGRQVSGTGSAFGVAYNLPRGDGYKSLELFHTRVAGSETVYYSSGSATLRTLLETTGLFYTARTRRPQERGFYTGIGGGLVYEKTALPPDSSDYFSLPRLSQRWRYQLQLRWIAAGYNFADDIFGELSYQGNRHIVAFNVGYRL</sequence>
<evidence type="ECO:0000256" key="1">
    <source>
        <dbReference type="SAM" id="SignalP"/>
    </source>
</evidence>
<dbReference type="Proteomes" id="UP000520814">
    <property type="component" value="Unassembled WGS sequence"/>
</dbReference>
<feature type="chain" id="PRO_5031531152" description="Outer membrane protein beta-barrel domain-containing protein" evidence="1">
    <location>
        <begin position="22"/>
        <end position="184"/>
    </location>
</feature>
<proteinExistence type="predicted"/>
<accession>A0A7W9SNF8</accession>
<feature type="signal peptide" evidence="1">
    <location>
        <begin position="1"/>
        <end position="21"/>
    </location>
</feature>
<evidence type="ECO:0000313" key="2">
    <source>
        <dbReference type="EMBL" id="MBB6049389.1"/>
    </source>
</evidence>
<organism evidence="2 3">
    <name type="scientific">Armatimonas rosea</name>
    <dbReference type="NCBI Taxonomy" id="685828"/>
    <lineage>
        <taxon>Bacteria</taxon>
        <taxon>Bacillati</taxon>
        <taxon>Armatimonadota</taxon>
        <taxon>Armatimonadia</taxon>
        <taxon>Armatimonadales</taxon>
        <taxon>Armatimonadaceae</taxon>
        <taxon>Armatimonas</taxon>
    </lineage>
</organism>